<dbReference type="NCBIfam" id="TIGR00323">
    <property type="entry name" value="eIF-6"/>
    <property type="match status" value="1"/>
</dbReference>
<dbReference type="SUPFAM" id="SSF55909">
    <property type="entry name" value="Pentein"/>
    <property type="match status" value="2"/>
</dbReference>
<keyword evidence="4" id="KW-0472">Membrane</keyword>
<dbReference type="GO" id="GO:0043023">
    <property type="term" value="F:ribosomal large subunit binding"/>
    <property type="evidence" value="ECO:0007669"/>
    <property type="project" value="UniProtKB-UniRule"/>
</dbReference>
<organism evidence="5 6">
    <name type="scientific">Triticum urartu</name>
    <name type="common">Red wild einkorn</name>
    <name type="synonym">Crithodium urartu</name>
    <dbReference type="NCBI Taxonomy" id="4572"/>
    <lineage>
        <taxon>Eukaryota</taxon>
        <taxon>Viridiplantae</taxon>
        <taxon>Streptophyta</taxon>
        <taxon>Embryophyta</taxon>
        <taxon>Tracheophyta</taxon>
        <taxon>Spermatophyta</taxon>
        <taxon>Magnoliopsida</taxon>
        <taxon>Liliopsida</taxon>
        <taxon>Poales</taxon>
        <taxon>Poaceae</taxon>
        <taxon>BOP clade</taxon>
        <taxon>Pooideae</taxon>
        <taxon>Triticodae</taxon>
        <taxon>Triticeae</taxon>
        <taxon>Triticinae</taxon>
        <taxon>Triticum</taxon>
    </lineage>
</organism>
<dbReference type="HAMAP" id="MF_00032">
    <property type="entry name" value="eIF_6"/>
    <property type="match status" value="1"/>
</dbReference>
<reference evidence="6" key="1">
    <citation type="journal article" date="2013" name="Nature">
        <title>Draft genome of the wheat A-genome progenitor Triticum urartu.</title>
        <authorList>
            <person name="Ling H.Q."/>
            <person name="Zhao S."/>
            <person name="Liu D."/>
            <person name="Wang J."/>
            <person name="Sun H."/>
            <person name="Zhang C."/>
            <person name="Fan H."/>
            <person name="Li D."/>
            <person name="Dong L."/>
            <person name="Tao Y."/>
            <person name="Gao C."/>
            <person name="Wu H."/>
            <person name="Li Y."/>
            <person name="Cui Y."/>
            <person name="Guo X."/>
            <person name="Zheng S."/>
            <person name="Wang B."/>
            <person name="Yu K."/>
            <person name="Liang Q."/>
            <person name="Yang W."/>
            <person name="Lou X."/>
            <person name="Chen J."/>
            <person name="Feng M."/>
            <person name="Jian J."/>
            <person name="Zhang X."/>
            <person name="Luo G."/>
            <person name="Jiang Y."/>
            <person name="Liu J."/>
            <person name="Wang Z."/>
            <person name="Sha Y."/>
            <person name="Zhang B."/>
            <person name="Wu H."/>
            <person name="Tang D."/>
            <person name="Shen Q."/>
            <person name="Xue P."/>
            <person name="Zou S."/>
            <person name="Wang X."/>
            <person name="Liu X."/>
            <person name="Wang F."/>
            <person name="Yang Y."/>
            <person name="An X."/>
            <person name="Dong Z."/>
            <person name="Zhang K."/>
            <person name="Zhang X."/>
            <person name="Luo M.C."/>
            <person name="Dvorak J."/>
            <person name="Tong Y."/>
            <person name="Wang J."/>
            <person name="Yang H."/>
            <person name="Li Z."/>
            <person name="Wang D."/>
            <person name="Zhang A."/>
            <person name="Wang J."/>
        </authorList>
    </citation>
    <scope>NUCLEOTIDE SEQUENCE</scope>
    <source>
        <strain evidence="6">cv. G1812</strain>
    </source>
</reference>
<proteinExistence type="inferred from homology"/>
<dbReference type="CDD" id="cd00527">
    <property type="entry name" value="IF6"/>
    <property type="match status" value="1"/>
</dbReference>
<dbReference type="EnsemblPlants" id="TuG1812G0200001582.01.T02">
    <property type="protein sequence ID" value="TuG1812G0200001582.01.T02"/>
    <property type="gene ID" value="TuG1812G0200001582.01"/>
</dbReference>
<dbReference type="GO" id="GO:0042273">
    <property type="term" value="P:ribosomal large subunit biogenesis"/>
    <property type="evidence" value="ECO:0007669"/>
    <property type="project" value="UniProtKB-UniRule"/>
</dbReference>
<dbReference type="PANTHER" id="PTHR10784">
    <property type="entry name" value="TRANSLATION INITIATION FACTOR 6"/>
    <property type="match status" value="1"/>
</dbReference>
<reference evidence="5" key="2">
    <citation type="submission" date="2018-03" db="EMBL/GenBank/DDBJ databases">
        <title>The Triticum urartu genome reveals the dynamic nature of wheat genome evolution.</title>
        <authorList>
            <person name="Ling H."/>
            <person name="Ma B."/>
            <person name="Shi X."/>
            <person name="Liu H."/>
            <person name="Dong L."/>
            <person name="Sun H."/>
            <person name="Cao Y."/>
            <person name="Gao Q."/>
            <person name="Zheng S."/>
            <person name="Li Y."/>
            <person name="Yu Y."/>
            <person name="Du H."/>
            <person name="Qi M."/>
            <person name="Li Y."/>
            <person name="Yu H."/>
            <person name="Cui Y."/>
            <person name="Wang N."/>
            <person name="Chen C."/>
            <person name="Wu H."/>
            <person name="Zhao Y."/>
            <person name="Zhang J."/>
            <person name="Li Y."/>
            <person name="Zhou W."/>
            <person name="Zhang B."/>
            <person name="Hu W."/>
            <person name="Eijk M."/>
            <person name="Tang J."/>
            <person name="Witsenboer H."/>
            <person name="Zhao S."/>
            <person name="Li Z."/>
            <person name="Zhang A."/>
            <person name="Wang D."/>
            <person name="Liang C."/>
        </authorList>
    </citation>
    <scope>NUCLEOTIDE SEQUENCE [LARGE SCALE GENOMIC DNA]</scope>
    <source>
        <strain evidence="5">cv. G1812</strain>
    </source>
</reference>
<dbReference type="GO" id="GO:0042256">
    <property type="term" value="P:cytosolic ribosome assembly"/>
    <property type="evidence" value="ECO:0007669"/>
    <property type="project" value="UniProtKB-UniRule"/>
</dbReference>
<reference evidence="5" key="3">
    <citation type="submission" date="2022-06" db="UniProtKB">
        <authorList>
            <consortium name="EnsemblPlants"/>
        </authorList>
    </citation>
    <scope>IDENTIFICATION</scope>
</reference>
<dbReference type="Proteomes" id="UP000015106">
    <property type="component" value="Chromosome 2"/>
</dbReference>
<dbReference type="GO" id="GO:0005730">
    <property type="term" value="C:nucleolus"/>
    <property type="evidence" value="ECO:0007669"/>
    <property type="project" value="UniProtKB-SubCell"/>
</dbReference>
<comment type="function">
    <text evidence="3">Binds to the 60S ribosomal subunit and prevents its association with the 40S ribosomal subunit to form the 80S initiation complex in the cytoplasm. May also be involved in ribosome biogenesis.</text>
</comment>
<keyword evidence="4" id="KW-0812">Transmembrane</keyword>
<evidence type="ECO:0000256" key="3">
    <source>
        <dbReference type="HAMAP-Rule" id="MF_03132"/>
    </source>
</evidence>
<keyword evidence="1 3" id="KW-0396">Initiation factor</keyword>
<feature type="transmembrane region" description="Helical" evidence="4">
    <location>
        <begin position="158"/>
        <end position="175"/>
    </location>
</feature>
<keyword evidence="4" id="KW-1133">Transmembrane helix</keyword>
<protein>
    <recommendedName>
        <fullName evidence="3">Eukaryotic translation initiation factor 6</fullName>
        <shortName evidence="3">eIF-6</shortName>
    </recommendedName>
</protein>
<dbReference type="GO" id="GO:0005737">
    <property type="term" value="C:cytoplasm"/>
    <property type="evidence" value="ECO:0007669"/>
    <property type="project" value="UniProtKB-SubCell"/>
</dbReference>
<evidence type="ECO:0000313" key="6">
    <source>
        <dbReference type="Proteomes" id="UP000015106"/>
    </source>
</evidence>
<keyword evidence="3" id="KW-0539">Nucleus</keyword>
<dbReference type="Gramene" id="TuG1812G0200001582.01.T02">
    <property type="protein sequence ID" value="TuG1812G0200001582.01.T02"/>
    <property type="gene ID" value="TuG1812G0200001582.01"/>
</dbReference>
<keyword evidence="6" id="KW-1185">Reference proteome</keyword>
<dbReference type="AlphaFoldDB" id="A0A8R7TEA2"/>
<comment type="similarity">
    <text evidence="3">Belongs to the eIF-6 family.</text>
</comment>
<evidence type="ECO:0000256" key="2">
    <source>
        <dbReference type="ARBA" id="ARBA00022917"/>
    </source>
</evidence>
<dbReference type="Pfam" id="PF01912">
    <property type="entry name" value="eIF-6"/>
    <property type="match status" value="2"/>
</dbReference>
<dbReference type="GO" id="GO:0003743">
    <property type="term" value="F:translation initiation factor activity"/>
    <property type="evidence" value="ECO:0007669"/>
    <property type="project" value="UniProtKB-UniRule"/>
</dbReference>
<keyword evidence="3" id="KW-0963">Cytoplasm</keyword>
<keyword evidence="3" id="KW-0690">Ribosome biogenesis</keyword>
<evidence type="ECO:0000256" key="1">
    <source>
        <dbReference type="ARBA" id="ARBA00022540"/>
    </source>
</evidence>
<accession>A0A8R7TEA2</accession>
<comment type="subunit">
    <text evidence="3">Monomer. Associates with the 60S ribosomal subunit.</text>
</comment>
<dbReference type="InterPro" id="IPR002769">
    <property type="entry name" value="eIF6"/>
</dbReference>
<keyword evidence="2 3" id="KW-0648">Protein biosynthesis</keyword>
<evidence type="ECO:0000313" key="5">
    <source>
        <dbReference type="EnsemblPlants" id="TuG1812G0200001582.01.T02"/>
    </source>
</evidence>
<dbReference type="PIRSF" id="PIRSF006413">
    <property type="entry name" value="IF-6"/>
    <property type="match status" value="1"/>
</dbReference>
<sequence>MATRIQFENNCEVGVFSKLTNAYCLVAIGGSENFYSTFESELADVIPVVKTSIGGTRIIGRLCVGNKNGLLLPHTTTDQELQHLRNCIPDQVVVQRIDERLSALGNCISCNDHVALTHPDLDKATEELIADVLGVEVFRQTIAGNILVGSYCAFSNRGGLVCCCCICIPLIYMFLQKLVKLLMCNSFVAQVHPHTSIEDLDELSTLLQVPLVAGTVNRGSEVIAAGMTVNDWTAFCGSDTTATELSVIESVFKLREGQPTAIVDDMRKSLIDSYV</sequence>
<comment type="subcellular location">
    <subcellularLocation>
        <location evidence="3">Cytoplasm</location>
    </subcellularLocation>
    <subcellularLocation>
        <location evidence="3">Nucleus</location>
        <location evidence="3">Nucleolus</location>
    </subcellularLocation>
    <text evidence="3">Shuttles between cytoplasm and nucleus/nucleolus.</text>
</comment>
<name>A0A8R7TEA2_TRIUA</name>
<evidence type="ECO:0000256" key="4">
    <source>
        <dbReference type="SAM" id="Phobius"/>
    </source>
</evidence>
<dbReference type="Gene3D" id="3.75.10.10">
    <property type="entry name" value="L-arginine/glycine Amidinotransferase, Chain A"/>
    <property type="match status" value="2"/>
</dbReference>
<dbReference type="SMART" id="SM00654">
    <property type="entry name" value="eIF6"/>
    <property type="match status" value="1"/>
</dbReference>
<gene>
    <name evidence="3" type="primary">EIF6</name>
    <name evidence="5" type="synonym">LOC125536076</name>
</gene>